<dbReference type="InterPro" id="IPR001387">
    <property type="entry name" value="Cro/C1-type_HTH"/>
</dbReference>
<dbReference type="CDD" id="cd00093">
    <property type="entry name" value="HTH_XRE"/>
    <property type="match status" value="1"/>
</dbReference>
<dbReference type="EMBL" id="MZMU01000003">
    <property type="protein sequence ID" value="RXT29343.1"/>
    <property type="molecule type" value="Genomic_DNA"/>
</dbReference>
<dbReference type="RefSeq" id="WP_129418787.1">
    <property type="nucleotide sequence ID" value="NZ_MZMU01000003.1"/>
</dbReference>
<dbReference type="InterPro" id="IPR036286">
    <property type="entry name" value="LexA/Signal_pep-like_sf"/>
</dbReference>
<evidence type="ECO:0000313" key="2">
    <source>
        <dbReference type="Proteomes" id="UP000290767"/>
    </source>
</evidence>
<reference evidence="1 2" key="1">
    <citation type="submission" date="2017-03" db="EMBL/GenBank/DDBJ databases">
        <authorList>
            <person name="Safronova V.I."/>
            <person name="Sazanova A.L."/>
            <person name="Chirak E.R."/>
        </authorList>
    </citation>
    <scope>NUCLEOTIDE SEQUENCE [LARGE SCALE GENOMIC DNA]</scope>
    <source>
        <strain evidence="1 2">Tri-43</strain>
    </source>
</reference>
<dbReference type="Gene3D" id="1.10.260.40">
    <property type="entry name" value="lambda repressor-like DNA-binding domains"/>
    <property type="match status" value="1"/>
</dbReference>
<protein>
    <submittedName>
        <fullName evidence="1">Uncharacterized protein</fullName>
    </submittedName>
</protein>
<dbReference type="SUPFAM" id="SSF47413">
    <property type="entry name" value="lambda repressor-like DNA-binding domains"/>
    <property type="match status" value="1"/>
</dbReference>
<sequence length="206" mass="23023">MFLVVENVRRKQLQWLAYIREVKGWNDAELARRTGRNAATFSKFENDQANEAQLSPKTVTLIEQASGIPAYQSEKIVKPRGLAEVESAPYEAEQLTAIDGAVKALKADRNAIDPWVLHSRCLEAAGYMPGDILMVDLNARPTPGDVVCAQVYDRTGRPETIFRLYEDPFLVAATLDKGLMKPHLIDNDRVVVRGVVIASFRERRAA</sequence>
<gene>
    <name evidence="1" type="ORF">B5P46_11720</name>
</gene>
<dbReference type="AlphaFoldDB" id="A0A4Q1UCI5"/>
<accession>A0A4Q1UCI5</accession>
<dbReference type="Proteomes" id="UP000290767">
    <property type="component" value="Unassembled WGS sequence"/>
</dbReference>
<evidence type="ECO:0000313" key="1">
    <source>
        <dbReference type="EMBL" id="RXT29343.1"/>
    </source>
</evidence>
<proteinExistence type="predicted"/>
<name>A0A4Q1UCI5_RHILE</name>
<dbReference type="SUPFAM" id="SSF51306">
    <property type="entry name" value="LexA/Signal peptidase"/>
    <property type="match status" value="1"/>
</dbReference>
<comment type="caution">
    <text evidence="1">The sequence shown here is derived from an EMBL/GenBank/DDBJ whole genome shotgun (WGS) entry which is preliminary data.</text>
</comment>
<organism evidence="1 2">
    <name type="scientific">Rhizobium leguminosarum</name>
    <dbReference type="NCBI Taxonomy" id="384"/>
    <lineage>
        <taxon>Bacteria</taxon>
        <taxon>Pseudomonadati</taxon>
        <taxon>Pseudomonadota</taxon>
        <taxon>Alphaproteobacteria</taxon>
        <taxon>Hyphomicrobiales</taxon>
        <taxon>Rhizobiaceae</taxon>
        <taxon>Rhizobium/Agrobacterium group</taxon>
        <taxon>Rhizobium</taxon>
    </lineage>
</organism>
<dbReference type="InterPro" id="IPR010982">
    <property type="entry name" value="Lambda_DNA-bd_dom_sf"/>
</dbReference>
<dbReference type="GO" id="GO:0003677">
    <property type="term" value="F:DNA binding"/>
    <property type="evidence" value="ECO:0007669"/>
    <property type="project" value="InterPro"/>
</dbReference>